<proteinExistence type="inferred from homology"/>
<feature type="site" description="Interaction with substrate tRNA" evidence="10">
    <location>
        <position position="125"/>
    </location>
</feature>
<evidence type="ECO:0000313" key="15">
    <source>
        <dbReference type="EMBL" id="MCL6422070.1"/>
    </source>
</evidence>
<dbReference type="PANTHER" id="PTHR11088:SF60">
    <property type="entry name" value="TRNA DIMETHYLALLYLTRANSFERASE"/>
    <property type="match status" value="1"/>
</dbReference>
<keyword evidence="4 10" id="KW-0808">Transferase</keyword>
<dbReference type="NCBIfam" id="TIGR00174">
    <property type="entry name" value="miaA"/>
    <property type="match status" value="1"/>
</dbReference>
<evidence type="ECO:0000256" key="1">
    <source>
        <dbReference type="ARBA" id="ARBA00001946"/>
    </source>
</evidence>
<evidence type="ECO:0000256" key="3">
    <source>
        <dbReference type="ARBA" id="ARBA00005842"/>
    </source>
</evidence>
<evidence type="ECO:0000256" key="14">
    <source>
        <dbReference type="SAM" id="MobiDB-lite"/>
    </source>
</evidence>
<feature type="binding site" evidence="10">
    <location>
        <begin position="15"/>
        <end position="20"/>
    </location>
    <ligand>
        <name>substrate</name>
    </ligand>
</feature>
<evidence type="ECO:0000256" key="9">
    <source>
        <dbReference type="ARBA" id="ARBA00049563"/>
    </source>
</evidence>
<keyword evidence="6 10" id="KW-0547">Nucleotide-binding</keyword>
<evidence type="ECO:0000256" key="8">
    <source>
        <dbReference type="ARBA" id="ARBA00022842"/>
    </source>
</evidence>
<evidence type="ECO:0000256" key="6">
    <source>
        <dbReference type="ARBA" id="ARBA00022741"/>
    </source>
</evidence>
<keyword evidence="7 10" id="KW-0067">ATP-binding</keyword>
<sequence length="346" mass="37628">MPAHPLELLAVVGATATGKSDLGIDLAERLGGEIINADALQLYRGMDIGTAKVTRAERERVPHHLLDVLEVTQEASVSAYQDQARAAIADIRARGRLPIVVGGSGLYVRALLDDIAFPPTDPAVRSRLEARARAIGPRALHRELQERDPEAAAQISEADERRIVRALEVGEITGRSFRAFLPQPRYRVAGTVQLGLERPREELHARIPQRVARMVEAGLIDEVRALRAEGLDRGATARRAIGYEQALAVLDGEMTCEQAREATVVGTRRLVRKQDTWFRRDARVRWIRAEDDPSLTLAAALGALEHSAGEGAPRLERCRTIAASSPRATQPPSASPRGTGPATTSC</sequence>
<dbReference type="InterPro" id="IPR027417">
    <property type="entry name" value="P-loop_NTPase"/>
</dbReference>
<dbReference type="EC" id="2.5.1.75" evidence="10"/>
<reference evidence="15" key="1">
    <citation type="submission" date="2022-02" db="EMBL/GenBank/DDBJ databases">
        <authorList>
            <person name="Lee M."/>
            <person name="Kim S.-J."/>
            <person name="Jung M.-Y."/>
        </authorList>
    </citation>
    <scope>NUCLEOTIDE SEQUENCE</scope>
    <source>
        <strain evidence="15">JHP9</strain>
    </source>
</reference>
<protein>
    <recommendedName>
        <fullName evidence="10">tRNA dimethylallyltransferase</fullName>
        <ecNumber evidence="10">2.5.1.75</ecNumber>
    </recommendedName>
    <alternativeName>
        <fullName evidence="10">Dimethylallyl diphosphate:tRNA dimethylallyltransferase</fullName>
        <shortName evidence="10">DMAPP:tRNA dimethylallyltransferase</shortName>
        <shortName evidence="10">DMATase</shortName>
    </alternativeName>
    <alternativeName>
        <fullName evidence="10">Isopentenyl-diphosphate:tRNA isopentenyltransferase</fullName>
        <shortName evidence="10">IPP transferase</shortName>
        <shortName evidence="10">IPPT</shortName>
        <shortName evidence="10">IPTase</shortName>
    </alternativeName>
</protein>
<evidence type="ECO:0000256" key="10">
    <source>
        <dbReference type="HAMAP-Rule" id="MF_00185"/>
    </source>
</evidence>
<dbReference type="SUPFAM" id="SSF52540">
    <property type="entry name" value="P-loop containing nucleoside triphosphate hydrolases"/>
    <property type="match status" value="1"/>
</dbReference>
<organism evidence="15 16">
    <name type="scientific">Brachybacterium equifaecis</name>
    <dbReference type="NCBI Taxonomy" id="2910770"/>
    <lineage>
        <taxon>Bacteria</taxon>
        <taxon>Bacillati</taxon>
        <taxon>Actinomycetota</taxon>
        <taxon>Actinomycetes</taxon>
        <taxon>Micrococcales</taxon>
        <taxon>Dermabacteraceae</taxon>
        <taxon>Brachybacterium</taxon>
    </lineage>
</organism>
<dbReference type="Pfam" id="PF01715">
    <property type="entry name" value="IPPT"/>
    <property type="match status" value="1"/>
</dbReference>
<comment type="subunit">
    <text evidence="10">Monomer.</text>
</comment>
<accession>A0ABT0QWL8</accession>
<comment type="cofactor">
    <cofactor evidence="1 10">
        <name>Mg(2+)</name>
        <dbReference type="ChEBI" id="CHEBI:18420"/>
    </cofactor>
</comment>
<evidence type="ECO:0000256" key="13">
    <source>
        <dbReference type="RuleBase" id="RU003785"/>
    </source>
</evidence>
<evidence type="ECO:0000256" key="7">
    <source>
        <dbReference type="ARBA" id="ARBA00022840"/>
    </source>
</evidence>
<dbReference type="InterPro" id="IPR018022">
    <property type="entry name" value="IPT"/>
</dbReference>
<keyword evidence="5 10" id="KW-0819">tRNA processing</keyword>
<feature type="binding site" evidence="10">
    <location>
        <begin position="13"/>
        <end position="20"/>
    </location>
    <ligand>
        <name>ATP</name>
        <dbReference type="ChEBI" id="CHEBI:30616"/>
    </ligand>
</feature>
<dbReference type="Proteomes" id="UP001203761">
    <property type="component" value="Unassembled WGS sequence"/>
</dbReference>
<feature type="region of interest" description="Disordered" evidence="14">
    <location>
        <begin position="321"/>
        <end position="346"/>
    </location>
</feature>
<dbReference type="HAMAP" id="MF_00185">
    <property type="entry name" value="IPP_trans"/>
    <property type="match status" value="1"/>
</dbReference>
<name>A0ABT0QWL8_9MICO</name>
<keyword evidence="16" id="KW-1185">Reference proteome</keyword>
<gene>
    <name evidence="10 15" type="primary">miaA</name>
    <name evidence="15" type="ORF">Bequi_01475</name>
</gene>
<dbReference type="EMBL" id="JAKNCJ010000001">
    <property type="protein sequence ID" value="MCL6422070.1"/>
    <property type="molecule type" value="Genomic_DNA"/>
</dbReference>
<dbReference type="GO" id="GO:0052381">
    <property type="term" value="F:tRNA dimethylallyltransferase activity"/>
    <property type="evidence" value="ECO:0007669"/>
    <property type="project" value="UniProtKB-EC"/>
</dbReference>
<comment type="function">
    <text evidence="2 10 12">Catalyzes the transfer of a dimethylallyl group onto the adenine at position 37 in tRNAs that read codons beginning with uridine, leading to the formation of N6-(dimethylallyl)adenosine (i(6)A).</text>
</comment>
<comment type="catalytic activity">
    <reaction evidence="9 10 11">
        <text>adenosine(37) in tRNA + dimethylallyl diphosphate = N(6)-dimethylallyladenosine(37) in tRNA + diphosphate</text>
        <dbReference type="Rhea" id="RHEA:26482"/>
        <dbReference type="Rhea" id="RHEA-COMP:10162"/>
        <dbReference type="Rhea" id="RHEA-COMP:10375"/>
        <dbReference type="ChEBI" id="CHEBI:33019"/>
        <dbReference type="ChEBI" id="CHEBI:57623"/>
        <dbReference type="ChEBI" id="CHEBI:74411"/>
        <dbReference type="ChEBI" id="CHEBI:74415"/>
        <dbReference type="EC" id="2.5.1.75"/>
    </reaction>
</comment>
<feature type="site" description="Interaction with substrate tRNA" evidence="10">
    <location>
        <position position="104"/>
    </location>
</feature>
<dbReference type="InterPro" id="IPR039657">
    <property type="entry name" value="Dimethylallyltransferase"/>
</dbReference>
<keyword evidence="8 10" id="KW-0460">Magnesium</keyword>
<evidence type="ECO:0000256" key="2">
    <source>
        <dbReference type="ARBA" id="ARBA00003213"/>
    </source>
</evidence>
<dbReference type="Gene3D" id="1.10.20.140">
    <property type="match status" value="1"/>
</dbReference>
<dbReference type="RefSeq" id="WP_249736229.1">
    <property type="nucleotide sequence ID" value="NZ_JAKNCJ010000001.1"/>
</dbReference>
<comment type="caution">
    <text evidence="15">The sequence shown here is derived from an EMBL/GenBank/DDBJ whole genome shotgun (WGS) entry which is preliminary data.</text>
</comment>
<dbReference type="Gene3D" id="3.40.50.300">
    <property type="entry name" value="P-loop containing nucleotide triphosphate hydrolases"/>
    <property type="match status" value="1"/>
</dbReference>
<evidence type="ECO:0000256" key="5">
    <source>
        <dbReference type="ARBA" id="ARBA00022694"/>
    </source>
</evidence>
<feature type="compositionally biased region" description="Polar residues" evidence="14">
    <location>
        <begin position="322"/>
        <end position="332"/>
    </location>
</feature>
<evidence type="ECO:0000256" key="11">
    <source>
        <dbReference type="RuleBase" id="RU003783"/>
    </source>
</evidence>
<comment type="similarity">
    <text evidence="3 10 13">Belongs to the IPP transferase family.</text>
</comment>
<dbReference type="PANTHER" id="PTHR11088">
    <property type="entry name" value="TRNA DIMETHYLALLYLTRANSFERASE"/>
    <property type="match status" value="1"/>
</dbReference>
<evidence type="ECO:0000313" key="16">
    <source>
        <dbReference type="Proteomes" id="UP001203761"/>
    </source>
</evidence>
<evidence type="ECO:0000256" key="4">
    <source>
        <dbReference type="ARBA" id="ARBA00022679"/>
    </source>
</evidence>
<evidence type="ECO:0000256" key="12">
    <source>
        <dbReference type="RuleBase" id="RU003784"/>
    </source>
</evidence>
<comment type="caution">
    <text evidence="10">Lacks conserved residue(s) required for the propagation of feature annotation.</text>
</comment>